<dbReference type="PANTHER" id="PTHR34293:SF1">
    <property type="entry name" value="HTH-TYPE TRANSCRIPTIONAL REGULATOR TRMBL2"/>
    <property type="match status" value="1"/>
</dbReference>
<comment type="caution">
    <text evidence="2">The sequence shown here is derived from an EMBL/GenBank/DDBJ whole genome shotgun (WGS) entry which is preliminary data.</text>
</comment>
<dbReference type="InterPro" id="IPR036390">
    <property type="entry name" value="WH_DNA-bd_sf"/>
</dbReference>
<feature type="domain" description="Transcription regulator TrmB N-terminal" evidence="1">
    <location>
        <begin position="7"/>
        <end position="75"/>
    </location>
</feature>
<dbReference type="InterPro" id="IPR002831">
    <property type="entry name" value="Tscrpt_reg_TrmB_N"/>
</dbReference>
<evidence type="ECO:0000313" key="2">
    <source>
        <dbReference type="EMBL" id="PSR20342.1"/>
    </source>
</evidence>
<dbReference type="AlphaFoldDB" id="A0A2T2WDM1"/>
<dbReference type="Gene3D" id="1.10.10.10">
    <property type="entry name" value="Winged helix-like DNA-binding domain superfamily/Winged helix DNA-binding domain"/>
    <property type="match status" value="1"/>
</dbReference>
<organism evidence="2 3">
    <name type="scientific">Sulfobacillus acidophilus</name>
    <dbReference type="NCBI Taxonomy" id="53633"/>
    <lineage>
        <taxon>Bacteria</taxon>
        <taxon>Bacillati</taxon>
        <taxon>Bacillota</taxon>
        <taxon>Clostridia</taxon>
        <taxon>Eubacteriales</taxon>
        <taxon>Clostridiales Family XVII. Incertae Sedis</taxon>
        <taxon>Sulfobacillus</taxon>
    </lineage>
</organism>
<sequence length="239" mass="25988">MDLVQALQEVGWSELEARVYVALAATDEALTGYQVAKIARSARANVYPVLEKLVRRGALVEEPQDQGPRYRPVPFSDIAQSQLSSMKKTLGAIAAMLPTSARPQTLVTARGDKAVWTHGLKLLTSTHRTLDVGASHGTVKPFAEGLAEARERGVRERFLCFDRCPPPGCGVCQHPIPVSTGKFNPTGWLVLLRDNEETLIAMGEGDDSELVLTNMAPIRETLNMLFRTGDAAVVAQPAR</sequence>
<dbReference type="PANTHER" id="PTHR34293">
    <property type="entry name" value="HTH-TYPE TRANSCRIPTIONAL REGULATOR TRMBL2"/>
    <property type="match status" value="1"/>
</dbReference>
<dbReference type="InterPro" id="IPR036388">
    <property type="entry name" value="WH-like_DNA-bd_sf"/>
</dbReference>
<evidence type="ECO:0000259" key="1">
    <source>
        <dbReference type="Pfam" id="PF01978"/>
    </source>
</evidence>
<accession>A0A2T2WDM1</accession>
<dbReference type="EMBL" id="PXYV01000068">
    <property type="protein sequence ID" value="PSR20342.1"/>
    <property type="molecule type" value="Genomic_DNA"/>
</dbReference>
<dbReference type="SUPFAM" id="SSF46785">
    <property type="entry name" value="Winged helix' DNA-binding domain"/>
    <property type="match status" value="1"/>
</dbReference>
<dbReference type="InterPro" id="IPR051797">
    <property type="entry name" value="TrmB-like"/>
</dbReference>
<dbReference type="Pfam" id="PF01978">
    <property type="entry name" value="TrmB"/>
    <property type="match status" value="1"/>
</dbReference>
<name>A0A2T2WDM1_9FIRM</name>
<dbReference type="Proteomes" id="UP000241848">
    <property type="component" value="Unassembled WGS sequence"/>
</dbReference>
<gene>
    <name evidence="2" type="ORF">C7B45_15360</name>
</gene>
<proteinExistence type="predicted"/>
<protein>
    <submittedName>
        <fullName evidence="2">TrmB family transcriptional regulator</fullName>
    </submittedName>
</protein>
<evidence type="ECO:0000313" key="3">
    <source>
        <dbReference type="Proteomes" id="UP000241848"/>
    </source>
</evidence>
<reference evidence="2 3" key="1">
    <citation type="journal article" date="2014" name="BMC Genomics">
        <title>Comparison of environmental and isolate Sulfobacillus genomes reveals diverse carbon, sulfur, nitrogen, and hydrogen metabolisms.</title>
        <authorList>
            <person name="Justice N.B."/>
            <person name="Norman A."/>
            <person name="Brown C.T."/>
            <person name="Singh A."/>
            <person name="Thomas B.C."/>
            <person name="Banfield J.F."/>
        </authorList>
    </citation>
    <scope>NUCLEOTIDE SEQUENCE [LARGE SCALE GENOMIC DNA]</scope>
    <source>
        <strain evidence="2">AMDSBA3</strain>
    </source>
</reference>